<evidence type="ECO:0000313" key="2">
    <source>
        <dbReference type="Proteomes" id="UP001321492"/>
    </source>
</evidence>
<proteinExistence type="predicted"/>
<name>A0ABT7AE47_9HYPH</name>
<organism evidence="1 2">
    <name type="scientific">Chelatococcus albus</name>
    <dbReference type="NCBI Taxonomy" id="3047466"/>
    <lineage>
        <taxon>Bacteria</taxon>
        <taxon>Pseudomonadati</taxon>
        <taxon>Pseudomonadota</taxon>
        <taxon>Alphaproteobacteria</taxon>
        <taxon>Hyphomicrobiales</taxon>
        <taxon>Chelatococcaceae</taxon>
        <taxon>Chelatococcus</taxon>
    </lineage>
</organism>
<accession>A0ABT7AE47</accession>
<keyword evidence="2" id="KW-1185">Reference proteome</keyword>
<reference evidence="1 2" key="1">
    <citation type="submission" date="2023-05" db="EMBL/GenBank/DDBJ databases">
        <title>Chelatococcus sp. nov., a moderately thermophilic bacterium isolated from hot spring microbial mat.</title>
        <authorList>
            <person name="Hu C.-J."/>
            <person name="Li W.-J."/>
        </authorList>
    </citation>
    <scope>NUCLEOTIDE SEQUENCE [LARGE SCALE GENOMIC DNA]</scope>
    <source>
        <strain evidence="1 2">SYSU G07232</strain>
    </source>
</reference>
<comment type="caution">
    <text evidence="1">The sequence shown here is derived from an EMBL/GenBank/DDBJ whole genome shotgun (WGS) entry which is preliminary data.</text>
</comment>
<dbReference type="RefSeq" id="WP_283739216.1">
    <property type="nucleotide sequence ID" value="NZ_JASJEV010000001.1"/>
</dbReference>
<sequence length="51" mass="6105">MLHDCGFQDVAVQPFWGHDYFKHLPAMRRIDDAFNAFAARRNWRRLPAMPM</sequence>
<gene>
    <name evidence="1" type="ORF">QNA08_03235</name>
</gene>
<protein>
    <recommendedName>
        <fullName evidence="3">Esterase</fullName>
    </recommendedName>
</protein>
<dbReference type="EMBL" id="JASJEV010000001">
    <property type="protein sequence ID" value="MDJ1157252.1"/>
    <property type="molecule type" value="Genomic_DNA"/>
</dbReference>
<dbReference type="Proteomes" id="UP001321492">
    <property type="component" value="Unassembled WGS sequence"/>
</dbReference>
<evidence type="ECO:0000313" key="1">
    <source>
        <dbReference type="EMBL" id="MDJ1157252.1"/>
    </source>
</evidence>
<evidence type="ECO:0008006" key="3">
    <source>
        <dbReference type="Google" id="ProtNLM"/>
    </source>
</evidence>